<keyword evidence="9" id="KW-1185">Reference proteome</keyword>
<feature type="domain" description="Thiolase C-terminal" evidence="7">
    <location>
        <begin position="290"/>
        <end position="427"/>
    </location>
</feature>
<protein>
    <submittedName>
        <fullName evidence="8">Beta-ketoadipyl-CoA thiolase</fullName>
        <ecNumber evidence="8">2.3.1.174</ecNumber>
    </submittedName>
</protein>
<dbReference type="RefSeq" id="WP_171089625.1">
    <property type="nucleotide sequence ID" value="NZ_CP053069.1"/>
</dbReference>
<accession>A0A6M4GQS8</accession>
<proteinExistence type="inferred from homology"/>
<dbReference type="GO" id="GO:0033812">
    <property type="term" value="F:3-oxoadipyl-CoA thiolase activity"/>
    <property type="evidence" value="ECO:0007669"/>
    <property type="project" value="UniProtKB-EC"/>
</dbReference>
<dbReference type="InterPro" id="IPR020610">
    <property type="entry name" value="Thiolase_AS"/>
</dbReference>
<comment type="similarity">
    <text evidence="1 5">Belongs to the thiolase-like superfamily. Thiolase family.</text>
</comment>
<evidence type="ECO:0000256" key="1">
    <source>
        <dbReference type="ARBA" id="ARBA00010982"/>
    </source>
</evidence>
<dbReference type="InterPro" id="IPR002155">
    <property type="entry name" value="Thiolase"/>
</dbReference>
<dbReference type="EMBL" id="CP053069">
    <property type="protein sequence ID" value="QJR09699.1"/>
    <property type="molecule type" value="Genomic_DNA"/>
</dbReference>
<dbReference type="InterPro" id="IPR020617">
    <property type="entry name" value="Thiolase_C"/>
</dbReference>
<dbReference type="KEGG" id="uru:DSM104443_00749"/>
<dbReference type="Pfam" id="PF00108">
    <property type="entry name" value="Thiolase_N"/>
    <property type="match status" value="1"/>
</dbReference>
<reference evidence="8 9" key="1">
    <citation type="submission" date="2020-04" db="EMBL/GenBank/DDBJ databases">
        <title>Usitatibacter rugosus gen. nov., sp. nov. and Usitatibacter palustris sp. nov., novel members of Usitatibacteraceae fam. nov. within the order Nitrosomonadales isolated from soil.</title>
        <authorList>
            <person name="Huber K.J."/>
            <person name="Neumann-Schaal M."/>
            <person name="Geppert A."/>
            <person name="Luckner M."/>
            <person name="Wanner G."/>
            <person name="Overmann J."/>
        </authorList>
    </citation>
    <scope>NUCLEOTIDE SEQUENCE [LARGE SCALE GENOMIC DNA]</scope>
    <source>
        <strain evidence="8 9">0125_3</strain>
    </source>
</reference>
<dbReference type="PIRSF" id="PIRSF000429">
    <property type="entry name" value="Ac-CoA_Ac_transf"/>
    <property type="match status" value="1"/>
</dbReference>
<dbReference type="EC" id="2.3.1.174" evidence="8"/>
<organism evidence="8 9">
    <name type="scientific">Usitatibacter rugosus</name>
    <dbReference type="NCBI Taxonomy" id="2732067"/>
    <lineage>
        <taxon>Bacteria</taxon>
        <taxon>Pseudomonadati</taxon>
        <taxon>Pseudomonadota</taxon>
        <taxon>Betaproteobacteria</taxon>
        <taxon>Nitrosomonadales</taxon>
        <taxon>Usitatibacteraceae</taxon>
        <taxon>Usitatibacter</taxon>
    </lineage>
</organism>
<dbReference type="InterPro" id="IPR020613">
    <property type="entry name" value="Thiolase_CS"/>
</dbReference>
<feature type="active site" description="Acyl-thioester intermediate" evidence="4">
    <location>
        <position position="93"/>
    </location>
</feature>
<dbReference type="PROSITE" id="PS00737">
    <property type="entry name" value="THIOLASE_2"/>
    <property type="match status" value="1"/>
</dbReference>
<dbReference type="AlphaFoldDB" id="A0A6M4GQS8"/>
<dbReference type="InterPro" id="IPR016039">
    <property type="entry name" value="Thiolase-like"/>
</dbReference>
<dbReference type="PROSITE" id="PS00099">
    <property type="entry name" value="THIOLASE_3"/>
    <property type="match status" value="1"/>
</dbReference>
<dbReference type="CDD" id="cd00751">
    <property type="entry name" value="thiolase"/>
    <property type="match status" value="1"/>
</dbReference>
<evidence type="ECO:0000256" key="2">
    <source>
        <dbReference type="ARBA" id="ARBA00022679"/>
    </source>
</evidence>
<evidence type="ECO:0000313" key="9">
    <source>
        <dbReference type="Proteomes" id="UP000501534"/>
    </source>
</evidence>
<keyword evidence="3 5" id="KW-0012">Acyltransferase</keyword>
<evidence type="ECO:0000256" key="4">
    <source>
        <dbReference type="PIRSR" id="PIRSR000429-1"/>
    </source>
</evidence>
<dbReference type="Pfam" id="PF02803">
    <property type="entry name" value="Thiolase_C"/>
    <property type="match status" value="1"/>
</dbReference>
<sequence length="428" mass="45196">MAAPENRRVHVVDGARTPFLRAKTGLGPFTGSDLAVAAARPLVARQPFEATAFDEVIVGAAMPSADEANIGRVVSLRVGCGEKVPAWTVMRNCASGLQAIDTAYLNILAGRSSLVLAGGTDAMSHAPLLYGPVMVNWLAQWYAAKSFGQKAALATRFRLSQLAPVIAILRGLTDPVVKLSMGSTAEIVAKRFGITRPMMDAYAVESHRRLAFAQDNGYLKEIEPLYDGDGTVYAADDGLRRDSSVEKLAKLKPVFDKTYGNVTAGNSSQITDGAAMLVIASEDVVREYNLKPLGTIVDSHWGALDPAEMGLGPVHAITPLLQRNHLKLEDMDAIEINEAFAAQVLGCVEAFADPAYMKEHFGGSVGQVDRAKLNVDGGAIALGHPIGASGARVVLHALKVLERTGGKRAVASLCIGGGQGGAMLLERA</sequence>
<dbReference type="Proteomes" id="UP000501534">
    <property type="component" value="Chromosome"/>
</dbReference>
<dbReference type="InterPro" id="IPR020616">
    <property type="entry name" value="Thiolase_N"/>
</dbReference>
<name>A0A6M4GQS8_9PROT</name>
<dbReference type="NCBIfam" id="NF006030">
    <property type="entry name" value="PRK08170.1"/>
    <property type="match status" value="1"/>
</dbReference>
<dbReference type="PANTHER" id="PTHR18919:SF151">
    <property type="entry name" value="BLR2427 PROTEIN"/>
    <property type="match status" value="1"/>
</dbReference>
<feature type="active site" description="Proton acceptor" evidence="4">
    <location>
        <position position="414"/>
    </location>
</feature>
<evidence type="ECO:0000256" key="5">
    <source>
        <dbReference type="RuleBase" id="RU003557"/>
    </source>
</evidence>
<keyword evidence="2 5" id="KW-0808">Transferase</keyword>
<evidence type="ECO:0000313" key="8">
    <source>
        <dbReference type="EMBL" id="QJR09699.1"/>
    </source>
</evidence>
<evidence type="ECO:0000259" key="7">
    <source>
        <dbReference type="Pfam" id="PF02803"/>
    </source>
</evidence>
<feature type="active site" description="Proton acceptor" evidence="4">
    <location>
        <position position="384"/>
    </location>
</feature>
<feature type="domain" description="Thiolase N-terminal" evidence="6">
    <location>
        <begin position="9"/>
        <end position="283"/>
    </location>
</feature>
<evidence type="ECO:0000259" key="6">
    <source>
        <dbReference type="Pfam" id="PF00108"/>
    </source>
</evidence>
<dbReference type="SUPFAM" id="SSF53901">
    <property type="entry name" value="Thiolase-like"/>
    <property type="match status" value="2"/>
</dbReference>
<evidence type="ECO:0000256" key="3">
    <source>
        <dbReference type="ARBA" id="ARBA00023315"/>
    </source>
</evidence>
<dbReference type="PANTHER" id="PTHR18919">
    <property type="entry name" value="ACETYL-COA C-ACYLTRANSFERASE"/>
    <property type="match status" value="1"/>
</dbReference>
<dbReference type="NCBIfam" id="TIGR01930">
    <property type="entry name" value="AcCoA-C-Actrans"/>
    <property type="match status" value="1"/>
</dbReference>
<gene>
    <name evidence="8" type="primary">pcaF</name>
    <name evidence="8" type="ORF">DSM104443_00749</name>
</gene>
<dbReference type="Gene3D" id="3.40.47.10">
    <property type="match status" value="1"/>
</dbReference>